<dbReference type="EMBL" id="SUPK01000003">
    <property type="protein sequence ID" value="TJY42822.1"/>
    <property type="molecule type" value="Genomic_DNA"/>
</dbReference>
<feature type="binding site" evidence="3">
    <location>
        <position position="128"/>
    </location>
    <ligand>
        <name>a divalent metal cation</name>
        <dbReference type="ChEBI" id="CHEBI:60240"/>
    </ligand>
</feature>
<evidence type="ECO:0000256" key="2">
    <source>
        <dbReference type="ARBA" id="ARBA00022723"/>
    </source>
</evidence>
<reference evidence="4 5" key="1">
    <citation type="submission" date="2019-04" db="EMBL/GenBank/DDBJ databases">
        <title>Cohnella sp. nov., isolated from soil.</title>
        <authorList>
            <person name="Kim W."/>
        </authorList>
    </citation>
    <scope>NUCLEOTIDE SEQUENCE [LARGE SCALE GENOMIC DNA]</scope>
    <source>
        <strain evidence="4 5">CAU 1483</strain>
    </source>
</reference>
<dbReference type="InterPro" id="IPR034660">
    <property type="entry name" value="DinB/YfiT-like"/>
</dbReference>
<dbReference type="PANTHER" id="PTHR37302">
    <property type="entry name" value="SLR1116 PROTEIN"/>
    <property type="match status" value="1"/>
</dbReference>
<dbReference type="AlphaFoldDB" id="A0A4U0FHD0"/>
<evidence type="ECO:0000313" key="5">
    <source>
        <dbReference type="Proteomes" id="UP000309673"/>
    </source>
</evidence>
<feature type="binding site" evidence="3">
    <location>
        <position position="124"/>
    </location>
    <ligand>
        <name>a divalent metal cation</name>
        <dbReference type="ChEBI" id="CHEBI:60240"/>
    </ligand>
</feature>
<dbReference type="SUPFAM" id="SSF109854">
    <property type="entry name" value="DinB/YfiT-like putative metalloenzymes"/>
    <property type="match status" value="1"/>
</dbReference>
<dbReference type="Pfam" id="PF05163">
    <property type="entry name" value="DinB"/>
    <property type="match status" value="1"/>
</dbReference>
<dbReference type="InterPro" id="IPR007837">
    <property type="entry name" value="DinB"/>
</dbReference>
<proteinExistence type="inferred from homology"/>
<dbReference type="Gene3D" id="1.20.120.450">
    <property type="entry name" value="dinb family like domain"/>
    <property type="match status" value="1"/>
</dbReference>
<comment type="similarity">
    <text evidence="1">Belongs to the DinB family.</text>
</comment>
<organism evidence="4 5">
    <name type="scientific">Cohnella pontilimi</name>
    <dbReference type="NCBI Taxonomy" id="2564100"/>
    <lineage>
        <taxon>Bacteria</taxon>
        <taxon>Bacillati</taxon>
        <taxon>Bacillota</taxon>
        <taxon>Bacilli</taxon>
        <taxon>Bacillales</taxon>
        <taxon>Paenibacillaceae</taxon>
        <taxon>Cohnella</taxon>
    </lineage>
</organism>
<evidence type="ECO:0000313" key="4">
    <source>
        <dbReference type="EMBL" id="TJY42822.1"/>
    </source>
</evidence>
<dbReference type="OrthoDB" id="25666at2"/>
<protein>
    <submittedName>
        <fullName evidence="4">Damage-inducible protein DinB</fullName>
    </submittedName>
</protein>
<dbReference type="RefSeq" id="WP_136777241.1">
    <property type="nucleotide sequence ID" value="NZ_SUPK01000003.1"/>
</dbReference>
<dbReference type="Proteomes" id="UP000309673">
    <property type="component" value="Unassembled WGS sequence"/>
</dbReference>
<keyword evidence="5" id="KW-1185">Reference proteome</keyword>
<keyword evidence="2 3" id="KW-0479">Metal-binding</keyword>
<dbReference type="PANTHER" id="PTHR37302:SF3">
    <property type="entry name" value="DAMAGE-INDUCIBLE PROTEIN DINB"/>
    <property type="match status" value="1"/>
</dbReference>
<evidence type="ECO:0000256" key="3">
    <source>
        <dbReference type="PIRSR" id="PIRSR607837-1"/>
    </source>
</evidence>
<dbReference type="GO" id="GO:0046872">
    <property type="term" value="F:metal ion binding"/>
    <property type="evidence" value="ECO:0007669"/>
    <property type="project" value="UniProtKB-KW"/>
</dbReference>
<sequence length="161" mass="18883">MQTMFQYNWLVREDWFDWCERIPHEELLKVRVGGVGGILKTLLHIVDVEYSWLWFLQGELEEPEFEIAQYDTLAKVRQLSADLHPFVESFVSSWKEEMDKQAVYVPWWNQSFAKGAILRHVIAHEIHHIGQLSVWSRELGEKPVSANVIGRGLLPVPQEDQ</sequence>
<evidence type="ECO:0000256" key="1">
    <source>
        <dbReference type="ARBA" id="ARBA00008635"/>
    </source>
</evidence>
<feature type="binding site" evidence="3">
    <location>
        <position position="44"/>
    </location>
    <ligand>
        <name>a divalent metal cation</name>
        <dbReference type="ChEBI" id="CHEBI:60240"/>
    </ligand>
</feature>
<comment type="caution">
    <text evidence="4">The sequence shown here is derived from an EMBL/GenBank/DDBJ whole genome shotgun (WGS) entry which is preliminary data.</text>
</comment>
<accession>A0A4U0FHD0</accession>
<gene>
    <name evidence="4" type="ORF">E5161_08260</name>
</gene>
<name>A0A4U0FHD0_9BACL</name>